<evidence type="ECO:0000313" key="3">
    <source>
        <dbReference type="Proteomes" id="UP000239800"/>
    </source>
</evidence>
<proteinExistence type="predicted"/>
<dbReference type="Gene3D" id="3.90.930.1">
    <property type="match status" value="1"/>
</dbReference>
<dbReference type="SUPFAM" id="SSF82185">
    <property type="entry name" value="Histone H3 K4-specific methyltransferase SET7/9 N-terminal domain"/>
    <property type="match status" value="1"/>
</dbReference>
<feature type="chain" id="PRO_5015686111" description="Nicotinic acid mononucleotide adenyltransferase" evidence="1">
    <location>
        <begin position="20"/>
        <end position="120"/>
    </location>
</feature>
<reference evidence="2 3" key="1">
    <citation type="submission" date="2016-11" db="EMBL/GenBank/DDBJ databases">
        <title>Trade-off between light-utilization and light-protection in marine flavobacteria.</title>
        <authorList>
            <person name="Kumagai Y."/>
        </authorList>
    </citation>
    <scope>NUCLEOTIDE SEQUENCE [LARGE SCALE GENOMIC DNA]</scope>
    <source>
        <strain evidence="2 3">NBRC 107741</strain>
    </source>
</reference>
<feature type="signal peptide" evidence="1">
    <location>
        <begin position="1"/>
        <end position="19"/>
    </location>
</feature>
<dbReference type="OrthoDB" id="1467310at2"/>
<comment type="caution">
    <text evidence="2">The sequence shown here is derived from an EMBL/GenBank/DDBJ whole genome shotgun (WGS) entry which is preliminary data.</text>
</comment>
<evidence type="ECO:0000256" key="1">
    <source>
        <dbReference type="SAM" id="SignalP"/>
    </source>
</evidence>
<sequence>MKKLALLLVVGLCSMSLMTAQDIKKDTYERDGDRIEATIYHDNGEIAQLGVYNLEGVLDGDWISFDRFGQIVSVGQYANGVKVGTWRFYANNTMKEVIYSDSKIVRVDTYEITDTRVVSN</sequence>
<gene>
    <name evidence="2" type="ORF">BST85_10255</name>
</gene>
<dbReference type="RefSeq" id="WP_104813156.1">
    <property type="nucleotide sequence ID" value="NZ_MQUB01000001.1"/>
</dbReference>
<dbReference type="AlphaFoldDB" id="A0A2S7KRH2"/>
<organism evidence="2 3">
    <name type="scientific">Aureitalea marina</name>
    <dbReference type="NCBI Taxonomy" id="930804"/>
    <lineage>
        <taxon>Bacteria</taxon>
        <taxon>Pseudomonadati</taxon>
        <taxon>Bacteroidota</taxon>
        <taxon>Flavobacteriia</taxon>
        <taxon>Flavobacteriales</taxon>
        <taxon>Flavobacteriaceae</taxon>
        <taxon>Aureitalea</taxon>
    </lineage>
</organism>
<keyword evidence="1" id="KW-0732">Signal</keyword>
<name>A0A2S7KRH2_9FLAO</name>
<dbReference type="EMBL" id="MQUB01000001">
    <property type="protein sequence ID" value="PQB05221.1"/>
    <property type="molecule type" value="Genomic_DNA"/>
</dbReference>
<dbReference type="Proteomes" id="UP000239800">
    <property type="component" value="Unassembled WGS sequence"/>
</dbReference>
<evidence type="ECO:0008006" key="4">
    <source>
        <dbReference type="Google" id="ProtNLM"/>
    </source>
</evidence>
<protein>
    <recommendedName>
        <fullName evidence="4">Nicotinic acid mononucleotide adenyltransferase</fullName>
    </recommendedName>
</protein>
<accession>A0A2S7KRH2</accession>
<evidence type="ECO:0000313" key="2">
    <source>
        <dbReference type="EMBL" id="PQB05221.1"/>
    </source>
</evidence>
<keyword evidence="3" id="KW-1185">Reference proteome</keyword>